<dbReference type="PANTHER" id="PTHR40278:SF1">
    <property type="entry name" value="DNA UTILIZATION PROTEIN HOFN"/>
    <property type="match status" value="1"/>
</dbReference>
<keyword evidence="1" id="KW-1133">Transmembrane helix</keyword>
<dbReference type="InterPro" id="IPR007813">
    <property type="entry name" value="PilN"/>
</dbReference>
<feature type="transmembrane region" description="Helical" evidence="1">
    <location>
        <begin position="21"/>
        <end position="41"/>
    </location>
</feature>
<keyword evidence="1" id="KW-0472">Membrane</keyword>
<dbReference type="EMBL" id="CP009451">
    <property type="protein sequence ID" value="AIR05675.1"/>
    <property type="molecule type" value="Genomic_DNA"/>
</dbReference>
<reference evidence="2 3" key="1">
    <citation type="submission" date="2014-09" db="EMBL/GenBank/DDBJ databases">
        <title>Cedecea neteri SSMD04 Genome Sequencing.</title>
        <authorList>
            <person name="Tan J.-Y."/>
        </authorList>
    </citation>
    <scope>NUCLEOTIDE SEQUENCE [LARGE SCALE GENOMIC DNA]</scope>
    <source>
        <strain evidence="2 3">SSMD04</strain>
    </source>
</reference>
<organism evidence="2 3">
    <name type="scientific">Cedecea neteri</name>
    <dbReference type="NCBI Taxonomy" id="158822"/>
    <lineage>
        <taxon>Bacteria</taxon>
        <taxon>Pseudomonadati</taxon>
        <taxon>Pseudomonadota</taxon>
        <taxon>Gammaproteobacteria</taxon>
        <taxon>Enterobacterales</taxon>
        <taxon>Enterobacteriaceae</taxon>
        <taxon>Cedecea</taxon>
    </lineage>
</organism>
<dbReference type="Pfam" id="PF05137">
    <property type="entry name" value="PilN"/>
    <property type="match status" value="1"/>
</dbReference>
<dbReference type="OrthoDB" id="6561867at2"/>
<name>A0A089RGQ9_9ENTR</name>
<dbReference type="KEGG" id="cnt:JT31_13935"/>
<evidence type="ECO:0000313" key="2">
    <source>
        <dbReference type="EMBL" id="AIR05675.1"/>
    </source>
</evidence>
<protein>
    <recommendedName>
        <fullName evidence="4">Fimbrial assembly protein</fullName>
    </recommendedName>
</protein>
<evidence type="ECO:0008006" key="4">
    <source>
        <dbReference type="Google" id="ProtNLM"/>
    </source>
</evidence>
<evidence type="ECO:0000313" key="3">
    <source>
        <dbReference type="Proteomes" id="UP000029481"/>
    </source>
</evidence>
<dbReference type="Proteomes" id="UP000029481">
    <property type="component" value="Chromosome"/>
</dbReference>
<dbReference type="PANTHER" id="PTHR40278">
    <property type="entry name" value="DNA UTILIZATION PROTEIN HOFN"/>
    <property type="match status" value="1"/>
</dbReference>
<gene>
    <name evidence="2" type="ORF">JT31_13935</name>
</gene>
<proteinExistence type="predicted"/>
<dbReference type="AlphaFoldDB" id="A0A089RGQ9"/>
<dbReference type="RefSeq" id="WP_038478077.1">
    <property type="nucleotide sequence ID" value="NZ_CP009451.1"/>
</dbReference>
<keyword evidence="3" id="KW-1185">Reference proteome</keyword>
<accession>A0A089RGQ9</accession>
<evidence type="ECO:0000256" key="1">
    <source>
        <dbReference type="SAM" id="Phobius"/>
    </source>
</evidence>
<dbReference type="InterPro" id="IPR052534">
    <property type="entry name" value="Extracell_DNA_Util/SecSys_Comp"/>
</dbReference>
<keyword evidence="1" id="KW-0812">Transmembrane</keyword>
<sequence length="182" mass="20316">MTPLINLLPWRASRRRYRLKLWAGIVLFGMLLVAALAQLWATPPAMKTRLQQAQAITLEAQQPVLKALLLRKQTELKDNQQRLAVLRAEVARKTSISRWESVLNELAFQLPENSWLQSVSWQNENASVSGVAGDARELGKLEAALGALPGAFKVKPGELRDEKHKGLVFTFTLIPKGGERAE</sequence>